<gene>
    <name evidence="18" type="primary">OVCH2</name>
</gene>
<reference evidence="18 19" key="1">
    <citation type="submission" date="2020-06" db="EMBL/GenBank/DDBJ databases">
        <authorList>
            <consortium name="Wellcome Sanger Institute Data Sharing"/>
        </authorList>
    </citation>
    <scope>NUCLEOTIDE SEQUENCE [LARGE SCALE GENOMIC DNA]</scope>
</reference>
<dbReference type="InterPro" id="IPR033116">
    <property type="entry name" value="TRYPSIN_SER"/>
</dbReference>
<dbReference type="SUPFAM" id="SSF49854">
    <property type="entry name" value="Spermadhesin, CUB domain"/>
    <property type="match status" value="2"/>
</dbReference>
<evidence type="ECO:0000256" key="1">
    <source>
        <dbReference type="ARBA" id="ARBA00004613"/>
    </source>
</evidence>
<keyword evidence="7" id="KW-0865">Zymogen</keyword>
<dbReference type="Proteomes" id="UP000694580">
    <property type="component" value="Chromosome 7"/>
</dbReference>
<dbReference type="InterPro" id="IPR018114">
    <property type="entry name" value="TRYPSIN_HIS"/>
</dbReference>
<dbReference type="PANTHER" id="PTHR24252:SF7">
    <property type="entry name" value="HYALIN"/>
    <property type="match status" value="1"/>
</dbReference>
<proteinExistence type="predicted"/>
<dbReference type="GeneTree" id="ENSGT00940000157791"/>
<dbReference type="PANTHER" id="PTHR24252">
    <property type="entry name" value="ACROSIN-RELATED"/>
    <property type="match status" value="1"/>
</dbReference>
<evidence type="ECO:0000256" key="10">
    <source>
        <dbReference type="ARBA" id="ARBA00067130"/>
    </source>
</evidence>
<dbReference type="SMART" id="SM00020">
    <property type="entry name" value="Tryp_SPc"/>
    <property type="match status" value="1"/>
</dbReference>
<dbReference type="GO" id="GO:0006508">
    <property type="term" value="P:proteolysis"/>
    <property type="evidence" value="ECO:0007669"/>
    <property type="project" value="UniProtKB-KW"/>
</dbReference>
<dbReference type="PROSITE" id="PS00135">
    <property type="entry name" value="TRYPSIN_SER"/>
    <property type="match status" value="1"/>
</dbReference>
<keyword evidence="2" id="KW-0964">Secreted</keyword>
<evidence type="ECO:0000256" key="2">
    <source>
        <dbReference type="ARBA" id="ARBA00022525"/>
    </source>
</evidence>
<evidence type="ECO:0000256" key="6">
    <source>
        <dbReference type="ARBA" id="ARBA00022825"/>
    </source>
</evidence>
<feature type="signal peptide" evidence="15">
    <location>
        <begin position="1"/>
        <end position="15"/>
    </location>
</feature>
<evidence type="ECO:0000256" key="14">
    <source>
        <dbReference type="RuleBase" id="RU363034"/>
    </source>
</evidence>
<evidence type="ECO:0000313" key="18">
    <source>
        <dbReference type="Ensembl" id="ENSDCDP00010027390.1"/>
    </source>
</evidence>
<dbReference type="InterPro" id="IPR043504">
    <property type="entry name" value="Peptidase_S1_PA_chymotrypsin"/>
</dbReference>
<evidence type="ECO:0000256" key="12">
    <source>
        <dbReference type="ARBA" id="ARBA00079711"/>
    </source>
</evidence>
<evidence type="ECO:0000256" key="7">
    <source>
        <dbReference type="ARBA" id="ARBA00023145"/>
    </source>
</evidence>
<evidence type="ECO:0000313" key="19">
    <source>
        <dbReference type="Proteomes" id="UP000694580"/>
    </source>
</evidence>
<keyword evidence="4 15" id="KW-0732">Signal</keyword>
<name>A0AAY4C2K6_9TELE</name>
<keyword evidence="6 14" id="KW-0720">Serine protease</keyword>
<evidence type="ECO:0000256" key="9">
    <source>
        <dbReference type="ARBA" id="ARBA00054080"/>
    </source>
</evidence>
<dbReference type="GO" id="GO:0004252">
    <property type="term" value="F:serine-type endopeptidase activity"/>
    <property type="evidence" value="ECO:0007669"/>
    <property type="project" value="InterPro"/>
</dbReference>
<dbReference type="InterPro" id="IPR000859">
    <property type="entry name" value="CUB_dom"/>
</dbReference>
<evidence type="ECO:0000256" key="4">
    <source>
        <dbReference type="ARBA" id="ARBA00022729"/>
    </source>
</evidence>
<dbReference type="SMART" id="SM00042">
    <property type="entry name" value="CUB"/>
    <property type="match status" value="2"/>
</dbReference>
<dbReference type="Pfam" id="PF00089">
    <property type="entry name" value="Trypsin"/>
    <property type="match status" value="1"/>
</dbReference>
<evidence type="ECO:0000256" key="11">
    <source>
        <dbReference type="ARBA" id="ARBA00078807"/>
    </source>
</evidence>
<evidence type="ECO:0000256" key="15">
    <source>
        <dbReference type="SAM" id="SignalP"/>
    </source>
</evidence>
<evidence type="ECO:0000256" key="3">
    <source>
        <dbReference type="ARBA" id="ARBA00022670"/>
    </source>
</evidence>
<dbReference type="FunFam" id="2.60.120.290:FF:000013">
    <property type="entry name" value="Membrane frizzled-related protein"/>
    <property type="match status" value="1"/>
</dbReference>
<feature type="domain" description="Peptidase S1" evidence="17">
    <location>
        <begin position="30"/>
        <end position="264"/>
    </location>
</feature>
<sequence>MFSLLYLIFFPGGKCGYPQVQAILHHSSRIIGGTEAVYGFHPWLVSLKKKGLHFCGAAVLTERWILTAAHCVYRVSEVFDKGEQKFRIKTVQVHEDYQTSSPMSYDIALLEVDGDIQFGDYIQPLCLPLPSEEFLPGMTCIVSGWGRLKERGRLPTVLQEVHLDLVGPVMCKYLLQTLRPNQPFTAVCAGPERGGRDACQGDSGGPLLCPREDGHWVIVGITSWGKGCGRNWTNNRNKPPHKRGSPGIFTDVNMFLPWIKKKLNGFSAYFLSRFCTWSINVPTGSHILLEFLRFDVEHDDFCHSDHLAVFAGANNAIETFCGSQLPPPMLIASTSTIVQFVSDVSSSAAGFSIRYRAVADNYTHGECVSIQSTPCARCGLVQSPNHPKHYGNDTDCRWVIRAPKGHVVKLDFHDFDLEQSEHCYYDSVKVMGDLYGKDEIVVLCGGGLPPPVLSYSSVMVLRFTSDSSLAGRGFRATFSFISENGELGIKTVS</sequence>
<feature type="domain" description="CUB" evidence="16">
    <location>
        <begin position="367"/>
        <end position="481"/>
    </location>
</feature>
<reference evidence="18" key="3">
    <citation type="submission" date="2025-09" db="UniProtKB">
        <authorList>
            <consortium name="Ensembl"/>
        </authorList>
    </citation>
    <scope>IDENTIFICATION</scope>
</reference>
<dbReference type="Gene3D" id="2.60.120.290">
    <property type="entry name" value="Spermadhesin, CUB domain"/>
    <property type="match status" value="2"/>
</dbReference>
<dbReference type="AlphaFoldDB" id="A0AAY4C2K6"/>
<comment type="caution">
    <text evidence="13">Lacks conserved residue(s) required for the propagation of feature annotation.</text>
</comment>
<dbReference type="SUPFAM" id="SSF50494">
    <property type="entry name" value="Trypsin-like serine proteases"/>
    <property type="match status" value="1"/>
</dbReference>
<evidence type="ECO:0000256" key="5">
    <source>
        <dbReference type="ARBA" id="ARBA00022801"/>
    </source>
</evidence>
<dbReference type="PROSITE" id="PS00134">
    <property type="entry name" value="TRYPSIN_HIS"/>
    <property type="match status" value="1"/>
</dbReference>
<dbReference type="CDD" id="cd00190">
    <property type="entry name" value="Tryp_SPc"/>
    <property type="match status" value="1"/>
</dbReference>
<dbReference type="GO" id="GO:0005576">
    <property type="term" value="C:extracellular region"/>
    <property type="evidence" value="ECO:0007669"/>
    <property type="project" value="UniProtKB-SubCell"/>
</dbReference>
<dbReference type="PROSITE" id="PS01180">
    <property type="entry name" value="CUB"/>
    <property type="match status" value="2"/>
</dbReference>
<dbReference type="InterPro" id="IPR035914">
    <property type="entry name" value="Sperma_CUB_dom_sf"/>
</dbReference>
<evidence type="ECO:0000256" key="13">
    <source>
        <dbReference type="PROSITE-ProRule" id="PRU00059"/>
    </source>
</evidence>
<feature type="chain" id="PRO_5044237486" description="Granzyme M" evidence="15">
    <location>
        <begin position="16"/>
        <end position="493"/>
    </location>
</feature>
<protein>
    <recommendedName>
        <fullName evidence="10">Granzyme M</fullName>
    </recommendedName>
    <alternativeName>
        <fullName evidence="11">Met-ase</fullName>
    </alternativeName>
    <alternativeName>
        <fullName evidence="12">Natural killer cell granular protease</fullName>
    </alternativeName>
</protein>
<evidence type="ECO:0000259" key="17">
    <source>
        <dbReference type="PROSITE" id="PS50240"/>
    </source>
</evidence>
<keyword evidence="19" id="KW-1185">Reference proteome</keyword>
<dbReference type="PRINTS" id="PR00722">
    <property type="entry name" value="CHYMOTRYPSIN"/>
</dbReference>
<reference evidence="18" key="2">
    <citation type="submission" date="2025-08" db="UniProtKB">
        <authorList>
            <consortium name="Ensembl"/>
        </authorList>
    </citation>
    <scope>IDENTIFICATION</scope>
</reference>
<dbReference type="Ensembl" id="ENSDCDT00010033876.1">
    <property type="protein sequence ID" value="ENSDCDP00010027390.1"/>
    <property type="gene ID" value="ENSDCDG00010017335.1"/>
</dbReference>
<dbReference type="InterPro" id="IPR001254">
    <property type="entry name" value="Trypsin_dom"/>
</dbReference>
<evidence type="ECO:0000259" key="16">
    <source>
        <dbReference type="PROSITE" id="PS01180"/>
    </source>
</evidence>
<dbReference type="FunFam" id="2.40.10.10:FF:000146">
    <property type="entry name" value="Serine protease 53"/>
    <property type="match status" value="1"/>
</dbReference>
<dbReference type="CDD" id="cd00041">
    <property type="entry name" value="CUB"/>
    <property type="match status" value="2"/>
</dbReference>
<keyword evidence="8" id="KW-1015">Disulfide bond</keyword>
<dbReference type="InterPro" id="IPR009003">
    <property type="entry name" value="Peptidase_S1_PA"/>
</dbReference>
<dbReference type="GO" id="GO:0007340">
    <property type="term" value="P:acrosome reaction"/>
    <property type="evidence" value="ECO:0007669"/>
    <property type="project" value="TreeGrafter"/>
</dbReference>
<organism evidence="18 19">
    <name type="scientific">Denticeps clupeoides</name>
    <name type="common">denticle herring</name>
    <dbReference type="NCBI Taxonomy" id="299321"/>
    <lineage>
        <taxon>Eukaryota</taxon>
        <taxon>Metazoa</taxon>
        <taxon>Chordata</taxon>
        <taxon>Craniata</taxon>
        <taxon>Vertebrata</taxon>
        <taxon>Euteleostomi</taxon>
        <taxon>Actinopterygii</taxon>
        <taxon>Neopterygii</taxon>
        <taxon>Teleostei</taxon>
        <taxon>Clupei</taxon>
        <taxon>Clupeiformes</taxon>
        <taxon>Denticipitoidei</taxon>
        <taxon>Denticipitidae</taxon>
        <taxon>Denticeps</taxon>
    </lineage>
</organism>
<dbReference type="PROSITE" id="PS50240">
    <property type="entry name" value="TRYPSIN_DOM"/>
    <property type="match status" value="1"/>
</dbReference>
<dbReference type="InterPro" id="IPR001314">
    <property type="entry name" value="Peptidase_S1A"/>
</dbReference>
<dbReference type="Gene3D" id="2.40.10.10">
    <property type="entry name" value="Trypsin-like serine proteases"/>
    <property type="match status" value="1"/>
</dbReference>
<accession>A0AAY4C2K6</accession>
<dbReference type="Pfam" id="PF00431">
    <property type="entry name" value="CUB"/>
    <property type="match status" value="2"/>
</dbReference>
<keyword evidence="3 14" id="KW-0645">Protease</keyword>
<evidence type="ECO:0000256" key="8">
    <source>
        <dbReference type="ARBA" id="ARBA00023157"/>
    </source>
</evidence>
<comment type="subcellular location">
    <subcellularLocation>
        <location evidence="1">Secreted</location>
    </subcellularLocation>
</comment>
<keyword evidence="5 14" id="KW-0378">Hydrolase</keyword>
<comment type="function">
    <text evidence="9">Cleaves peptide substrates after methionine, leucine, and norleucine. Physiological substrates include EZR, alpha-tubulins and the apoptosis inhibitor BIRC5/Survivin. Promotes caspase activation and subsequent apoptosis of target cells.</text>
</comment>
<feature type="domain" description="CUB" evidence="16">
    <location>
        <begin position="228"/>
        <end position="358"/>
    </location>
</feature>